<evidence type="ECO:0000256" key="4">
    <source>
        <dbReference type="ARBA" id="ARBA00023157"/>
    </source>
</evidence>
<keyword evidence="4" id="KW-1015">Disulfide bond</keyword>
<name>A0AAV6U422_9ARAC</name>
<keyword evidence="10" id="KW-1185">Reference proteome</keyword>
<evidence type="ECO:0000256" key="3">
    <source>
        <dbReference type="ARBA" id="ARBA00022737"/>
    </source>
</evidence>
<feature type="signal peptide" evidence="7">
    <location>
        <begin position="1"/>
        <end position="24"/>
    </location>
</feature>
<evidence type="ECO:0000259" key="8">
    <source>
        <dbReference type="PROSITE" id="PS50940"/>
    </source>
</evidence>
<accession>A0AAV6U422</accession>
<dbReference type="Gene3D" id="2.170.140.10">
    <property type="entry name" value="Chitin binding domain"/>
    <property type="match status" value="3"/>
</dbReference>
<sequence>MDFKHLLLNLIVLCGALFVTNVVCLKNNDIQRDLSTSHSNETEILNGNDVHHWPPWQRFRCPTAWGAYPDPNNCAYFYICVAKIPTRTRCPLMYHFCKNRRVCLPMLIAVCDDGSEVTKNEETTTTQEEETLFVCPEEKGRFPHHHDCSKYYSCKNYQATLEICQDSELFDGVKGRCRDAKKVHCGSRIRPTDIPHYEKTTESEEVGTETTNKETLPEVSTPHQEVSTPQEESTTVEEESTTKVRVTAPDTTCDVDDLDCIIDDLGETPSWFVCPDAVGSYPHPTSNKLFIFCLNWKPSVKKCGQDLIFSEDHMTCVSP</sequence>
<gene>
    <name evidence="9" type="ORF">JTE90_016510</name>
</gene>
<dbReference type="Proteomes" id="UP000827092">
    <property type="component" value="Unassembled WGS sequence"/>
</dbReference>
<dbReference type="InterPro" id="IPR036508">
    <property type="entry name" value="Chitin-bd_dom_sf"/>
</dbReference>
<organism evidence="9 10">
    <name type="scientific">Oedothorax gibbosus</name>
    <dbReference type="NCBI Taxonomy" id="931172"/>
    <lineage>
        <taxon>Eukaryota</taxon>
        <taxon>Metazoa</taxon>
        <taxon>Ecdysozoa</taxon>
        <taxon>Arthropoda</taxon>
        <taxon>Chelicerata</taxon>
        <taxon>Arachnida</taxon>
        <taxon>Araneae</taxon>
        <taxon>Araneomorphae</taxon>
        <taxon>Entelegynae</taxon>
        <taxon>Araneoidea</taxon>
        <taxon>Linyphiidae</taxon>
        <taxon>Erigoninae</taxon>
        <taxon>Oedothorax</taxon>
    </lineage>
</organism>
<evidence type="ECO:0000313" key="10">
    <source>
        <dbReference type="Proteomes" id="UP000827092"/>
    </source>
</evidence>
<comment type="caution">
    <text evidence="9">The sequence shown here is derived from an EMBL/GenBank/DDBJ whole genome shotgun (WGS) entry which is preliminary data.</text>
</comment>
<keyword evidence="5" id="KW-0325">Glycoprotein</keyword>
<feature type="domain" description="Chitin-binding type-2" evidence="8">
    <location>
        <begin position="271"/>
        <end position="319"/>
    </location>
</feature>
<dbReference type="AlphaFoldDB" id="A0AAV6U422"/>
<dbReference type="SUPFAM" id="SSF57625">
    <property type="entry name" value="Invertebrate chitin-binding proteins"/>
    <property type="match status" value="3"/>
</dbReference>
<dbReference type="GO" id="GO:0008061">
    <property type="term" value="F:chitin binding"/>
    <property type="evidence" value="ECO:0007669"/>
    <property type="project" value="UniProtKB-KW"/>
</dbReference>
<dbReference type="PROSITE" id="PS50940">
    <property type="entry name" value="CHIT_BIND_II"/>
    <property type="match status" value="3"/>
</dbReference>
<dbReference type="InterPro" id="IPR051940">
    <property type="entry name" value="Chitin_bind-dev_reg"/>
</dbReference>
<feature type="chain" id="PRO_5043764705" description="Chitin-binding type-2 domain-containing protein" evidence="7">
    <location>
        <begin position="25"/>
        <end position="319"/>
    </location>
</feature>
<dbReference type="SMART" id="SM00494">
    <property type="entry name" value="ChtBD2"/>
    <property type="match status" value="3"/>
</dbReference>
<dbReference type="InterPro" id="IPR002557">
    <property type="entry name" value="Chitin-bd_dom"/>
</dbReference>
<evidence type="ECO:0000256" key="7">
    <source>
        <dbReference type="SAM" id="SignalP"/>
    </source>
</evidence>
<evidence type="ECO:0000313" key="9">
    <source>
        <dbReference type="EMBL" id="KAG8178840.1"/>
    </source>
</evidence>
<evidence type="ECO:0000256" key="2">
    <source>
        <dbReference type="ARBA" id="ARBA00022729"/>
    </source>
</evidence>
<dbReference type="Pfam" id="PF01607">
    <property type="entry name" value="CBM_14"/>
    <property type="match status" value="3"/>
</dbReference>
<keyword evidence="3" id="KW-0677">Repeat</keyword>
<evidence type="ECO:0000256" key="6">
    <source>
        <dbReference type="SAM" id="MobiDB-lite"/>
    </source>
</evidence>
<proteinExistence type="predicted"/>
<evidence type="ECO:0000256" key="5">
    <source>
        <dbReference type="ARBA" id="ARBA00023180"/>
    </source>
</evidence>
<dbReference type="EMBL" id="JAFNEN010000664">
    <property type="protein sequence ID" value="KAG8178840.1"/>
    <property type="molecule type" value="Genomic_DNA"/>
</dbReference>
<evidence type="ECO:0000256" key="1">
    <source>
        <dbReference type="ARBA" id="ARBA00022669"/>
    </source>
</evidence>
<dbReference type="PANTHER" id="PTHR23301:SF0">
    <property type="entry name" value="CHITIN-BINDING TYPE-2 DOMAIN-CONTAINING PROTEIN-RELATED"/>
    <property type="match status" value="1"/>
</dbReference>
<feature type="domain" description="Chitin-binding type-2" evidence="8">
    <location>
        <begin position="58"/>
        <end position="113"/>
    </location>
</feature>
<dbReference type="PANTHER" id="PTHR23301">
    <property type="entry name" value="CHITIN BINDING PERITROPHIN-A"/>
    <property type="match status" value="1"/>
</dbReference>
<dbReference type="GO" id="GO:0005576">
    <property type="term" value="C:extracellular region"/>
    <property type="evidence" value="ECO:0007669"/>
    <property type="project" value="InterPro"/>
</dbReference>
<keyword evidence="1" id="KW-0147">Chitin-binding</keyword>
<protein>
    <recommendedName>
        <fullName evidence="8">Chitin-binding type-2 domain-containing protein</fullName>
    </recommendedName>
</protein>
<keyword evidence="2 7" id="KW-0732">Signal</keyword>
<feature type="domain" description="Chitin-binding type-2" evidence="8">
    <location>
        <begin position="132"/>
        <end position="187"/>
    </location>
</feature>
<reference evidence="9 10" key="1">
    <citation type="journal article" date="2022" name="Nat. Ecol. Evol.">
        <title>A masculinizing supergene underlies an exaggerated male reproductive morph in a spider.</title>
        <authorList>
            <person name="Hendrickx F."/>
            <person name="De Corte Z."/>
            <person name="Sonet G."/>
            <person name="Van Belleghem S.M."/>
            <person name="Kostlbacher S."/>
            <person name="Vangestel C."/>
        </authorList>
    </citation>
    <scope>NUCLEOTIDE SEQUENCE [LARGE SCALE GENOMIC DNA]</scope>
    <source>
        <strain evidence="9">W744_W776</strain>
    </source>
</reference>
<feature type="region of interest" description="Disordered" evidence="6">
    <location>
        <begin position="199"/>
        <end position="242"/>
    </location>
</feature>